<protein>
    <recommendedName>
        <fullName evidence="3">Ig-like domain-containing protein</fullName>
    </recommendedName>
</protein>
<dbReference type="NCBIfam" id="TIGR04183">
    <property type="entry name" value="Por_Secre_tail"/>
    <property type="match status" value="1"/>
</dbReference>
<dbReference type="OrthoDB" id="1391570at2"/>
<evidence type="ECO:0000256" key="1">
    <source>
        <dbReference type="ARBA" id="ARBA00022729"/>
    </source>
</evidence>
<dbReference type="KEGG" id="fpal:HYN49_10090"/>
<dbReference type="RefSeq" id="WP_108903999.1">
    <property type="nucleotide sequence ID" value="NZ_CP029187.1"/>
</dbReference>
<feature type="signal peptide" evidence="2">
    <location>
        <begin position="1"/>
        <end position="18"/>
    </location>
</feature>
<evidence type="ECO:0000256" key="2">
    <source>
        <dbReference type="SAM" id="SignalP"/>
    </source>
</evidence>
<evidence type="ECO:0000313" key="4">
    <source>
        <dbReference type="EMBL" id="AWI26221.1"/>
    </source>
</evidence>
<sequence length="904" mass="95423">MKKTLLFFTLLSMGVAFAQGTHAIKLSGAPVPGTNSSVVATQSGHVSLQRATNAVSLLQPKKSEYTRVPLGQAPQSVYSAMVFNGNPDPVTAQVRLRIFNGAMNELATAVSAPEVVAANATSAELFVAPVFNPTVQGTYTFTYDKIIDGTPDSSDSVSYPVDFTGTLMARDDDNPAGALGIGAGNGGYLGQTFTFSEAATLSSVSIFHMGNNTGNGDSVEMACAVFKMVAGVPQLVYTAPSQQIADGAQANMLYYAVNPPMAIEAGDTLLLCAQEFGQTISVGLTPTIFTEGATYVNWPTSPFGGWAHNEDFGGGFNKAYMIRANLVCTLPDPAVAAAQEFCAGATVNNLNATGVGIEWFADAAGGTALAGNTALTTDTYYVSQHDGPCYSDRIPVAVTVNAVTSNTTTVVSCDNYTWAENGMTYTDSGVYNVVTGCHTEILDLTLTPSTINTTQVNACGSYTWSVNDVTYTGSGFYNVVTGCHTEILELTITPATSNTTVIDACDNYTWAENGVTYTDSGVYNVVTDCHTEILELTITPYTSNTTSVNACETYTWAENGVTYTDAGVYQAVSGCHTETLELTFTGVTSNTTAVEACDSYTWAENGITYTDSGIYEVVTGCHTEVLELTITPATSNITAISACDSYTWDQNNVTYTESGMYEVVTGCHTEMLELTITPTTVNTSVVSVCDAYTWDVNGVTYTETGNYDITNGCHTEILDLTITAGPFITVQPVSTEVAEGSTVFFSVAAENVGTYQWQGSADNGLSWLDIPEGSGFTGTNGATLEINGALITMDANGVLFRCVITNGNCNAISNEATLSVVLGIDPIGSNSVMLYPNPTHDRVQVATKAAAATVTVFDINGRLIYTQQLVNGSGDIDLTNVQAGVYLFRVATEKGTINKKVVKQ</sequence>
<feature type="chain" id="PRO_5015769846" description="Ig-like domain-containing protein" evidence="2">
    <location>
        <begin position="19"/>
        <end position="904"/>
    </location>
</feature>
<evidence type="ECO:0000259" key="3">
    <source>
        <dbReference type="PROSITE" id="PS50835"/>
    </source>
</evidence>
<name>A0A2S1SIK6_9FLAO</name>
<proteinExistence type="predicted"/>
<dbReference type="AlphaFoldDB" id="A0A2S1SIK6"/>
<dbReference type="PROSITE" id="PS50835">
    <property type="entry name" value="IG_LIKE"/>
    <property type="match status" value="1"/>
</dbReference>
<feature type="domain" description="Ig-like" evidence="3">
    <location>
        <begin position="726"/>
        <end position="819"/>
    </location>
</feature>
<keyword evidence="1 2" id="KW-0732">Signal</keyword>
<dbReference type="InterPro" id="IPR026444">
    <property type="entry name" value="Secre_tail"/>
</dbReference>
<accession>A0A2S1SIK6</accession>
<keyword evidence="5" id="KW-1185">Reference proteome</keyword>
<dbReference type="InterPro" id="IPR007110">
    <property type="entry name" value="Ig-like_dom"/>
</dbReference>
<gene>
    <name evidence="4" type="ORF">HYN49_10090</name>
</gene>
<dbReference type="EMBL" id="CP029187">
    <property type="protein sequence ID" value="AWI26221.1"/>
    <property type="molecule type" value="Genomic_DNA"/>
</dbReference>
<dbReference type="Pfam" id="PF18962">
    <property type="entry name" value="Por_Secre_tail"/>
    <property type="match status" value="1"/>
</dbReference>
<reference evidence="4 5" key="1">
    <citation type="submission" date="2018-05" db="EMBL/GenBank/DDBJ databases">
        <title>Genome sequencing of Flavobacterium sp. HYN0049.</title>
        <authorList>
            <person name="Yi H."/>
            <person name="Baek C."/>
        </authorList>
    </citation>
    <scope>NUCLEOTIDE SEQUENCE [LARGE SCALE GENOMIC DNA]</scope>
    <source>
        <strain evidence="4 5">HYN0049</strain>
    </source>
</reference>
<organism evidence="4 5">
    <name type="scientific">Flavobacterium pallidum</name>
    <dbReference type="NCBI Taxonomy" id="2172098"/>
    <lineage>
        <taxon>Bacteria</taxon>
        <taxon>Pseudomonadati</taxon>
        <taxon>Bacteroidota</taxon>
        <taxon>Flavobacteriia</taxon>
        <taxon>Flavobacteriales</taxon>
        <taxon>Flavobacteriaceae</taxon>
        <taxon>Flavobacterium</taxon>
    </lineage>
</organism>
<dbReference type="Proteomes" id="UP000244937">
    <property type="component" value="Chromosome"/>
</dbReference>
<evidence type="ECO:0000313" key="5">
    <source>
        <dbReference type="Proteomes" id="UP000244937"/>
    </source>
</evidence>